<gene>
    <name evidence="2" type="ORF">A2744_02160</name>
</gene>
<protein>
    <submittedName>
        <fullName evidence="2">Uncharacterized protein</fullName>
    </submittedName>
</protein>
<keyword evidence="1" id="KW-1133">Transmembrane helix</keyword>
<evidence type="ECO:0000313" key="3">
    <source>
        <dbReference type="Proteomes" id="UP000178240"/>
    </source>
</evidence>
<organism evidence="2 3">
    <name type="scientific">Candidatus Buchananbacteria bacterium RIFCSPHIGHO2_01_FULL_44_11</name>
    <dbReference type="NCBI Taxonomy" id="1797535"/>
    <lineage>
        <taxon>Bacteria</taxon>
        <taxon>Candidatus Buchananiibacteriota</taxon>
    </lineage>
</organism>
<comment type="caution">
    <text evidence="2">The sequence shown here is derived from an EMBL/GenBank/DDBJ whole genome shotgun (WGS) entry which is preliminary data.</text>
</comment>
<dbReference type="AlphaFoldDB" id="A0A1G1XZF9"/>
<feature type="transmembrane region" description="Helical" evidence="1">
    <location>
        <begin position="7"/>
        <end position="26"/>
    </location>
</feature>
<dbReference type="Proteomes" id="UP000178240">
    <property type="component" value="Unassembled WGS sequence"/>
</dbReference>
<dbReference type="STRING" id="1797535.A2744_02160"/>
<keyword evidence="1" id="KW-0472">Membrane</keyword>
<evidence type="ECO:0000256" key="1">
    <source>
        <dbReference type="SAM" id="Phobius"/>
    </source>
</evidence>
<reference evidence="2 3" key="1">
    <citation type="journal article" date="2016" name="Nat. Commun.">
        <title>Thousands of microbial genomes shed light on interconnected biogeochemical processes in an aquifer system.</title>
        <authorList>
            <person name="Anantharaman K."/>
            <person name="Brown C.T."/>
            <person name="Hug L.A."/>
            <person name="Sharon I."/>
            <person name="Castelle C.J."/>
            <person name="Probst A.J."/>
            <person name="Thomas B.C."/>
            <person name="Singh A."/>
            <person name="Wilkins M.J."/>
            <person name="Karaoz U."/>
            <person name="Brodie E.L."/>
            <person name="Williams K.H."/>
            <person name="Hubbard S.S."/>
            <person name="Banfield J.F."/>
        </authorList>
    </citation>
    <scope>NUCLEOTIDE SEQUENCE [LARGE SCALE GENOMIC DNA]</scope>
</reference>
<keyword evidence="1" id="KW-0812">Transmembrane</keyword>
<evidence type="ECO:0000313" key="2">
    <source>
        <dbReference type="EMBL" id="OGY45469.1"/>
    </source>
</evidence>
<accession>A0A1G1XZF9</accession>
<name>A0A1G1XZF9_9BACT</name>
<proteinExistence type="predicted"/>
<dbReference type="EMBL" id="MHIE01000019">
    <property type="protein sequence ID" value="OGY45469.1"/>
    <property type="molecule type" value="Genomic_DNA"/>
</dbReference>
<sequence>MSKGDKRFYITIMVSVLIAVIGWWYFNESSIANSSVVRGDNNQQITNSNLSNSNNQQEFNITNNFYKGTVNVPESDTTRNDKDFLQSLKDNFNCYQDEGIKCTMNYISVVSPTGEEMENAEVFFRDKGGKEHMAYIKKLDAQGKVVAQCFSDFKNCEVFSPYNKENNGNFSPCYIITISDDGNSSYSHYVLNEFSYCD</sequence>